<keyword evidence="4" id="KW-0281">Fimbrium</keyword>
<evidence type="ECO:0000256" key="5">
    <source>
        <dbReference type="SAM" id="SignalP"/>
    </source>
</evidence>
<name>A0AAE7ELA5_SERFO</name>
<comment type="similarity">
    <text evidence="2">Belongs to the fimbrial protein family.</text>
</comment>
<protein>
    <submittedName>
        <fullName evidence="6">Type 1 fimbrial protein</fullName>
    </submittedName>
</protein>
<dbReference type="PANTHER" id="PTHR33420:SF3">
    <property type="entry name" value="FIMBRIAL SUBUNIT ELFA"/>
    <property type="match status" value="1"/>
</dbReference>
<dbReference type="GO" id="GO:0043709">
    <property type="term" value="P:cell adhesion involved in single-species biofilm formation"/>
    <property type="evidence" value="ECO:0007669"/>
    <property type="project" value="TreeGrafter"/>
</dbReference>
<gene>
    <name evidence="6" type="ORF">G9399_24010</name>
</gene>
<dbReference type="SUPFAM" id="SSF49401">
    <property type="entry name" value="Bacterial adhesins"/>
    <property type="match status" value="1"/>
</dbReference>
<evidence type="ECO:0000256" key="4">
    <source>
        <dbReference type="ARBA" id="ARBA00023263"/>
    </source>
</evidence>
<dbReference type="AlphaFoldDB" id="A0AAE7ELA5"/>
<comment type="subcellular location">
    <subcellularLocation>
        <location evidence="1">Fimbrium</location>
    </subcellularLocation>
</comment>
<feature type="chain" id="PRO_5041954946" evidence="5">
    <location>
        <begin position="24"/>
        <end position="176"/>
    </location>
</feature>
<dbReference type="InterPro" id="IPR039458">
    <property type="entry name" value="FimA-like"/>
</dbReference>
<dbReference type="EMBL" id="CP054160">
    <property type="protein sequence ID" value="QKJ60787.1"/>
    <property type="molecule type" value="Genomic_DNA"/>
</dbReference>
<evidence type="ECO:0000256" key="3">
    <source>
        <dbReference type="ARBA" id="ARBA00022729"/>
    </source>
</evidence>
<feature type="signal peptide" evidence="5">
    <location>
        <begin position="1"/>
        <end position="23"/>
    </location>
</feature>
<reference evidence="7" key="1">
    <citation type="submission" date="2020-03" db="EMBL/GenBank/DDBJ databases">
        <title>Genome sequences of seven Enterobacteriaceae strains isolated from Canadian wastewater treatment facilities.</title>
        <authorList>
            <person name="Huang H."/>
            <person name="Chmara J.T."/>
            <person name="Duceppe M.-O."/>
        </authorList>
    </citation>
    <scope>NUCLEOTIDE SEQUENCE [LARGE SCALE GENOMIC DNA]</scope>
    <source>
        <strain evidence="7">Biosolid 3</strain>
    </source>
</reference>
<evidence type="ECO:0000256" key="2">
    <source>
        <dbReference type="ARBA" id="ARBA00006671"/>
    </source>
</evidence>
<dbReference type="Proteomes" id="UP000503464">
    <property type="component" value="Chromosome"/>
</dbReference>
<sequence length="176" mass="18060">MNKTIIAASLTAAMTFFASTANASDGTITFKGLIDSSTCNVSINGANKDATVNLPKVSANLLAEKNKVAGSTNFNMILSNCSGTADSVLAFFEAGTNVDSITGNLKNNGTAANVQVQLMDADGKVLKAGDTSQTTGKMVKLTAGNGTLTYAAQYFATGKVEAGDVDTSVTYSINYL</sequence>
<evidence type="ECO:0000256" key="1">
    <source>
        <dbReference type="ARBA" id="ARBA00004561"/>
    </source>
</evidence>
<evidence type="ECO:0000313" key="7">
    <source>
        <dbReference type="Proteomes" id="UP000503464"/>
    </source>
</evidence>
<dbReference type="InterPro" id="IPR036937">
    <property type="entry name" value="Adhesion_dom_fimbrial_sf"/>
</dbReference>
<dbReference type="InterPro" id="IPR008966">
    <property type="entry name" value="Adhesion_dom_sf"/>
</dbReference>
<evidence type="ECO:0000313" key="6">
    <source>
        <dbReference type="EMBL" id="QKJ60787.1"/>
    </source>
</evidence>
<dbReference type="InterPro" id="IPR050263">
    <property type="entry name" value="Bact_Fimbrial_Adh_Pro"/>
</dbReference>
<dbReference type="RefSeq" id="WP_121608585.1">
    <property type="nucleotide sequence ID" value="NZ_CP054160.3"/>
</dbReference>
<dbReference type="GO" id="GO:0009289">
    <property type="term" value="C:pilus"/>
    <property type="evidence" value="ECO:0007669"/>
    <property type="project" value="UniProtKB-SubCell"/>
</dbReference>
<organism evidence="6 7">
    <name type="scientific">Serratia fonticola</name>
    <dbReference type="NCBI Taxonomy" id="47917"/>
    <lineage>
        <taxon>Bacteria</taxon>
        <taxon>Pseudomonadati</taxon>
        <taxon>Pseudomonadota</taxon>
        <taxon>Gammaproteobacteria</taxon>
        <taxon>Enterobacterales</taxon>
        <taxon>Yersiniaceae</taxon>
        <taxon>Serratia</taxon>
    </lineage>
</organism>
<dbReference type="PANTHER" id="PTHR33420">
    <property type="entry name" value="FIMBRIAL SUBUNIT ELFA-RELATED"/>
    <property type="match status" value="1"/>
</dbReference>
<accession>A0AAE7ELA5</accession>
<dbReference type="Gene3D" id="2.60.40.1090">
    <property type="entry name" value="Fimbrial-type adhesion domain"/>
    <property type="match status" value="1"/>
</dbReference>
<keyword evidence="3 5" id="KW-0732">Signal</keyword>
<proteinExistence type="inferred from homology"/>
<dbReference type="Pfam" id="PF16970">
    <property type="entry name" value="FimA"/>
    <property type="match status" value="1"/>
</dbReference>